<dbReference type="Proteomes" id="UP001321760">
    <property type="component" value="Unassembled WGS sequence"/>
</dbReference>
<dbReference type="InterPro" id="IPR000073">
    <property type="entry name" value="AB_hydrolase_1"/>
</dbReference>
<dbReference type="GO" id="GO:0016787">
    <property type="term" value="F:hydrolase activity"/>
    <property type="evidence" value="ECO:0007669"/>
    <property type="project" value="UniProtKB-KW"/>
</dbReference>
<organism evidence="2 3">
    <name type="scientific">Podospora aff. communis PSN243</name>
    <dbReference type="NCBI Taxonomy" id="3040156"/>
    <lineage>
        <taxon>Eukaryota</taxon>
        <taxon>Fungi</taxon>
        <taxon>Dikarya</taxon>
        <taxon>Ascomycota</taxon>
        <taxon>Pezizomycotina</taxon>
        <taxon>Sordariomycetes</taxon>
        <taxon>Sordariomycetidae</taxon>
        <taxon>Sordariales</taxon>
        <taxon>Podosporaceae</taxon>
        <taxon>Podospora</taxon>
    </lineage>
</organism>
<gene>
    <name evidence="2" type="ORF">QBC34DRAFT_377213</name>
</gene>
<reference evidence="2" key="2">
    <citation type="submission" date="2023-05" db="EMBL/GenBank/DDBJ databases">
        <authorList>
            <consortium name="Lawrence Berkeley National Laboratory"/>
            <person name="Steindorff A."/>
            <person name="Hensen N."/>
            <person name="Bonometti L."/>
            <person name="Westerberg I."/>
            <person name="Brannstrom I.O."/>
            <person name="Guillou S."/>
            <person name="Cros-Aarteil S."/>
            <person name="Calhoun S."/>
            <person name="Haridas S."/>
            <person name="Kuo A."/>
            <person name="Mondo S."/>
            <person name="Pangilinan J."/>
            <person name="Riley R."/>
            <person name="Labutti K."/>
            <person name="Andreopoulos B."/>
            <person name="Lipzen A."/>
            <person name="Chen C."/>
            <person name="Yanf M."/>
            <person name="Daum C."/>
            <person name="Ng V."/>
            <person name="Clum A."/>
            <person name="Ohm R."/>
            <person name="Martin F."/>
            <person name="Silar P."/>
            <person name="Natvig D."/>
            <person name="Lalanne C."/>
            <person name="Gautier V."/>
            <person name="Ament-Velasquez S.L."/>
            <person name="Kruys A."/>
            <person name="Hutchinson M.I."/>
            <person name="Powell A.J."/>
            <person name="Barry K."/>
            <person name="Miller A.N."/>
            <person name="Grigoriev I.V."/>
            <person name="Debuchy R."/>
            <person name="Gladieux P."/>
            <person name="Thoren M.H."/>
            <person name="Johannesson H."/>
        </authorList>
    </citation>
    <scope>NUCLEOTIDE SEQUENCE</scope>
    <source>
        <strain evidence="2">PSN243</strain>
    </source>
</reference>
<dbReference type="PANTHER" id="PTHR43798:SF33">
    <property type="entry name" value="HYDROLASE, PUTATIVE (AFU_ORTHOLOGUE AFUA_2G14860)-RELATED"/>
    <property type="match status" value="1"/>
</dbReference>
<protein>
    <submittedName>
        <fullName evidence="2">Alpha/Beta hydrolase protein</fullName>
    </submittedName>
</protein>
<evidence type="ECO:0000313" key="2">
    <source>
        <dbReference type="EMBL" id="KAK4452718.1"/>
    </source>
</evidence>
<dbReference type="SUPFAM" id="SSF53474">
    <property type="entry name" value="alpha/beta-Hydrolases"/>
    <property type="match status" value="1"/>
</dbReference>
<name>A0AAV9GWN1_9PEZI</name>
<dbReference type="InterPro" id="IPR050266">
    <property type="entry name" value="AB_hydrolase_sf"/>
</dbReference>
<feature type="domain" description="AB hydrolase-1" evidence="1">
    <location>
        <begin position="29"/>
        <end position="288"/>
    </location>
</feature>
<dbReference type="Gene3D" id="3.40.50.1820">
    <property type="entry name" value="alpha/beta hydrolase"/>
    <property type="match status" value="1"/>
</dbReference>
<proteinExistence type="predicted"/>
<dbReference type="InterPro" id="IPR029058">
    <property type="entry name" value="AB_hydrolase_fold"/>
</dbReference>
<keyword evidence="2" id="KW-0378">Hydrolase</keyword>
<evidence type="ECO:0000313" key="3">
    <source>
        <dbReference type="Proteomes" id="UP001321760"/>
    </source>
</evidence>
<dbReference type="EMBL" id="MU865923">
    <property type="protein sequence ID" value="KAK4452718.1"/>
    <property type="molecule type" value="Genomic_DNA"/>
</dbReference>
<accession>A0AAV9GWN1</accession>
<dbReference type="Pfam" id="PF00561">
    <property type="entry name" value="Abhydrolase_1"/>
    <property type="match status" value="1"/>
</dbReference>
<dbReference type="GO" id="GO:0016020">
    <property type="term" value="C:membrane"/>
    <property type="evidence" value="ECO:0007669"/>
    <property type="project" value="TreeGrafter"/>
</dbReference>
<dbReference type="PANTHER" id="PTHR43798">
    <property type="entry name" value="MONOACYLGLYCEROL LIPASE"/>
    <property type="match status" value="1"/>
</dbReference>
<comment type="caution">
    <text evidence="2">The sequence shown here is derived from an EMBL/GenBank/DDBJ whole genome shotgun (WGS) entry which is preliminary data.</text>
</comment>
<sequence length="316" mass="33976">MPTFTSPVDGAALSYRYYTSSSSSKSSLTLILLHGWPMSSRMFDPLLPALLSLSSPFSTLILPDRRGFGASSASWSTPSTPHPITFSTFVSDLSFLISHLNPGPFVFLAASMGCAESLLAYSSASNEAEYIRQHCKGFIWLGAPMPYPVRCEESPNGVDPAIWASLVAGLSSPGRKQFVREQIPGVFRTDLPGNELDEATLRFYEGLVAQADPVAVTETVRVICEGGKVDNELRALVSRRERGEGVPGVLVLHGAEDAGMPVEVSGGVIKEMVGWAELRVYEGAGHGLYQTHVEMVVRDVLEFMEGVVGAGTESEA</sequence>
<keyword evidence="3" id="KW-1185">Reference proteome</keyword>
<evidence type="ECO:0000259" key="1">
    <source>
        <dbReference type="Pfam" id="PF00561"/>
    </source>
</evidence>
<reference evidence="2" key="1">
    <citation type="journal article" date="2023" name="Mol. Phylogenet. Evol.">
        <title>Genome-scale phylogeny and comparative genomics of the fungal order Sordariales.</title>
        <authorList>
            <person name="Hensen N."/>
            <person name="Bonometti L."/>
            <person name="Westerberg I."/>
            <person name="Brannstrom I.O."/>
            <person name="Guillou S."/>
            <person name="Cros-Aarteil S."/>
            <person name="Calhoun S."/>
            <person name="Haridas S."/>
            <person name="Kuo A."/>
            <person name="Mondo S."/>
            <person name="Pangilinan J."/>
            <person name="Riley R."/>
            <person name="LaButti K."/>
            <person name="Andreopoulos B."/>
            <person name="Lipzen A."/>
            <person name="Chen C."/>
            <person name="Yan M."/>
            <person name="Daum C."/>
            <person name="Ng V."/>
            <person name="Clum A."/>
            <person name="Steindorff A."/>
            <person name="Ohm R.A."/>
            <person name="Martin F."/>
            <person name="Silar P."/>
            <person name="Natvig D.O."/>
            <person name="Lalanne C."/>
            <person name="Gautier V."/>
            <person name="Ament-Velasquez S.L."/>
            <person name="Kruys A."/>
            <person name="Hutchinson M.I."/>
            <person name="Powell A.J."/>
            <person name="Barry K."/>
            <person name="Miller A.N."/>
            <person name="Grigoriev I.V."/>
            <person name="Debuchy R."/>
            <person name="Gladieux P."/>
            <person name="Hiltunen Thoren M."/>
            <person name="Johannesson H."/>
        </authorList>
    </citation>
    <scope>NUCLEOTIDE SEQUENCE</scope>
    <source>
        <strain evidence="2">PSN243</strain>
    </source>
</reference>
<dbReference type="AlphaFoldDB" id="A0AAV9GWN1"/>